<sequence length="140" mass="15263">MKTDAMTDESLQRDDIIGQDLLSFDVAVDGSRFRMSFSQPDGSSASLNLPSDCLRALVMTLPKMMAEVLRAQYKDDSLRLVYPAHMVRVEQASEPSTLILTLATPDGFEVSFALGGRQLQTLAAAHASIRRTGEAAPVFN</sequence>
<dbReference type="RefSeq" id="WP_394008571.1">
    <property type="nucleotide sequence ID" value="NZ_JBAFUR010000002.1"/>
</dbReference>
<organism evidence="1 2">
    <name type="scientific">Xanthobacter aminoxidans</name>
    <dbReference type="NCBI Taxonomy" id="186280"/>
    <lineage>
        <taxon>Bacteria</taxon>
        <taxon>Pseudomonadati</taxon>
        <taxon>Pseudomonadota</taxon>
        <taxon>Alphaproteobacteria</taxon>
        <taxon>Hyphomicrobiales</taxon>
        <taxon>Xanthobacteraceae</taxon>
        <taxon>Xanthobacter</taxon>
    </lineage>
</organism>
<gene>
    <name evidence="1" type="ORF">V5F30_07330</name>
</gene>
<evidence type="ECO:0000313" key="2">
    <source>
        <dbReference type="Proteomes" id="UP001604043"/>
    </source>
</evidence>
<comment type="caution">
    <text evidence="1">The sequence shown here is derived from an EMBL/GenBank/DDBJ whole genome shotgun (WGS) entry which is preliminary data.</text>
</comment>
<proteinExistence type="predicted"/>
<dbReference type="EMBL" id="JBAFUR010000002">
    <property type="protein sequence ID" value="MFG1252008.1"/>
    <property type="molecule type" value="Genomic_DNA"/>
</dbReference>
<dbReference type="Proteomes" id="UP001604043">
    <property type="component" value="Unassembled WGS sequence"/>
</dbReference>
<protein>
    <submittedName>
        <fullName evidence="1">Uncharacterized protein</fullName>
    </submittedName>
</protein>
<reference evidence="1 2" key="1">
    <citation type="submission" date="2024-02" db="EMBL/GenBank/DDBJ databases">
        <title>Expansion and revision of Xanthobacter and proposal of Roseixanthobacter gen. nov.</title>
        <authorList>
            <person name="Soltysiak M.P.M."/>
            <person name="Jalihal A."/>
            <person name="Ory A."/>
            <person name="Chrisophersen C."/>
            <person name="Lee A.D."/>
            <person name="Boulton J."/>
            <person name="Springer M."/>
        </authorList>
    </citation>
    <scope>NUCLEOTIDE SEQUENCE [LARGE SCALE GENOMIC DNA]</scope>
    <source>
        <strain evidence="1 2">CB5</strain>
    </source>
</reference>
<accession>A0ABW6ZDY3</accession>
<name>A0ABW6ZDY3_9HYPH</name>
<evidence type="ECO:0000313" key="1">
    <source>
        <dbReference type="EMBL" id="MFG1252008.1"/>
    </source>
</evidence>
<keyword evidence="2" id="KW-1185">Reference proteome</keyword>